<dbReference type="EMBL" id="AMRA01000084">
    <property type="protein sequence ID" value="EKF23067.1"/>
    <property type="molecule type" value="Genomic_DNA"/>
</dbReference>
<gene>
    <name evidence="1" type="ORF">C731_2965</name>
</gene>
<dbReference type="Proteomes" id="UP000006265">
    <property type="component" value="Unassembled WGS sequence"/>
</dbReference>
<organism evidence="1 2">
    <name type="scientific">Mycolicibacterium hassiacum (strain DSM 44199 / CIP 105218 / JCM 12690 / 3849)</name>
    <name type="common">Mycobacterium hassiacum</name>
    <dbReference type="NCBI Taxonomy" id="1122247"/>
    <lineage>
        <taxon>Bacteria</taxon>
        <taxon>Bacillati</taxon>
        <taxon>Actinomycetota</taxon>
        <taxon>Actinomycetes</taxon>
        <taxon>Mycobacteriales</taxon>
        <taxon>Mycobacteriaceae</taxon>
        <taxon>Mycolicibacterium</taxon>
    </lineage>
</organism>
<name>K5BEJ5_MYCHD</name>
<evidence type="ECO:0000313" key="2">
    <source>
        <dbReference type="Proteomes" id="UP000006265"/>
    </source>
</evidence>
<protein>
    <submittedName>
        <fullName evidence="1">Uncharacterized protein</fullName>
    </submittedName>
</protein>
<accession>K5BEJ5</accession>
<keyword evidence="2" id="KW-1185">Reference proteome</keyword>
<sequence length="49" mass="5977">MNKHELRFRINEFQSEESDYLVYWDPMLSRFVRYFRDTMDEAIGRGAGV</sequence>
<proteinExistence type="predicted"/>
<reference evidence="1 2" key="1">
    <citation type="journal article" date="2012" name="J. Bacteriol.">
        <title>Genome sequence of Mycobacterium hassiacum DSM 44199, a rare source of heat-stable mycobacterial proteins.</title>
        <authorList>
            <person name="Tiago I."/>
            <person name="Maranha A."/>
            <person name="Mendes V."/>
            <person name="Alarico S."/>
            <person name="Moynihan P.J."/>
            <person name="Clarke A.J."/>
            <person name="Macedo-Ribeiro S."/>
            <person name="Pereira P.J."/>
            <person name="Empadinhas N."/>
        </authorList>
    </citation>
    <scope>NUCLEOTIDE SEQUENCE [LARGE SCALE GENOMIC DNA]</scope>
    <source>
        <strain evidence="2">DSM 44199 / CIP 105218 / JCM 12690 / 3849</strain>
    </source>
</reference>
<dbReference type="AlphaFoldDB" id="K5BEJ5"/>
<evidence type="ECO:0000313" key="1">
    <source>
        <dbReference type="EMBL" id="EKF23067.1"/>
    </source>
</evidence>
<dbReference type="STRING" id="1122247.GCA_000379865_01643"/>
<comment type="caution">
    <text evidence="1">The sequence shown here is derived from an EMBL/GenBank/DDBJ whole genome shotgun (WGS) entry which is preliminary data.</text>
</comment>